<dbReference type="PROSITE" id="PS51782">
    <property type="entry name" value="LYSM"/>
    <property type="match status" value="1"/>
</dbReference>
<dbReference type="InterPro" id="IPR036779">
    <property type="entry name" value="LysM_dom_sf"/>
</dbReference>
<name>A0A2S6GXJ6_9GAMM</name>
<gene>
    <name evidence="3" type="ORF">B0F88_10937</name>
</gene>
<evidence type="ECO:0000313" key="3">
    <source>
        <dbReference type="EMBL" id="PPK69939.1"/>
    </source>
</evidence>
<evidence type="ECO:0000313" key="4">
    <source>
        <dbReference type="Proteomes" id="UP000238071"/>
    </source>
</evidence>
<dbReference type="PANTHER" id="PTHR34700:SF4">
    <property type="entry name" value="PHAGE-LIKE ELEMENT PBSX PROTEIN XKDP"/>
    <property type="match status" value="1"/>
</dbReference>
<dbReference type="InterPro" id="IPR018392">
    <property type="entry name" value="LysM"/>
</dbReference>
<dbReference type="OrthoDB" id="9765158at2"/>
<dbReference type="SMART" id="SM00257">
    <property type="entry name" value="LysM"/>
    <property type="match status" value="1"/>
</dbReference>
<dbReference type="RefSeq" id="WP_104424120.1">
    <property type="nucleotide sequence ID" value="NZ_PTIY01000009.1"/>
</dbReference>
<dbReference type="Gene3D" id="3.10.350.10">
    <property type="entry name" value="LysM domain"/>
    <property type="match status" value="1"/>
</dbReference>
<dbReference type="Proteomes" id="UP000238071">
    <property type="component" value="Unassembled WGS sequence"/>
</dbReference>
<dbReference type="SUPFAM" id="SSF54106">
    <property type="entry name" value="LysM domain"/>
    <property type="match status" value="1"/>
</dbReference>
<protein>
    <submittedName>
        <fullName evidence="3">LysM domain-containing protein</fullName>
    </submittedName>
</protein>
<dbReference type="PANTHER" id="PTHR34700">
    <property type="entry name" value="POTASSIUM BINDING PROTEIN KBP"/>
    <property type="match status" value="1"/>
</dbReference>
<proteinExistence type="predicted"/>
<evidence type="ECO:0000259" key="2">
    <source>
        <dbReference type="PROSITE" id="PS51782"/>
    </source>
</evidence>
<dbReference type="InterPro" id="IPR052196">
    <property type="entry name" value="Bact_Kbp"/>
</dbReference>
<feature type="domain" description="LysM" evidence="2">
    <location>
        <begin position="55"/>
        <end position="103"/>
    </location>
</feature>
<feature type="signal peptide" evidence="1">
    <location>
        <begin position="1"/>
        <end position="21"/>
    </location>
</feature>
<evidence type="ECO:0000256" key="1">
    <source>
        <dbReference type="SAM" id="SignalP"/>
    </source>
</evidence>
<dbReference type="CDD" id="cd00118">
    <property type="entry name" value="LysM"/>
    <property type="match status" value="1"/>
</dbReference>
<dbReference type="AlphaFoldDB" id="A0A2S6GXJ6"/>
<reference evidence="3 4" key="1">
    <citation type="submission" date="2018-02" db="EMBL/GenBank/DDBJ databases">
        <title>Subsurface microbial communities from deep shales in Ohio and West Virginia, USA.</title>
        <authorList>
            <person name="Wrighton K."/>
        </authorList>
    </citation>
    <scope>NUCLEOTIDE SEQUENCE [LARGE SCALE GENOMIC DNA]</scope>
    <source>
        <strain evidence="3 4">OWC-G53F</strain>
    </source>
</reference>
<keyword evidence="4" id="KW-1185">Reference proteome</keyword>
<accession>A0A2S6GXJ6</accession>
<sequence length="395" mass="43369">MAFRTLTGLVASLLISLSVWADDQSAWSGLARNAPTGTPAWTARDEIQVNPSHPDQYTVVKGDTLWELSGKFLKHPWQWPELWSRNSQIKNPNLIYPGDTLYFSMVDGKPQLSLSRSELPQTQAVSNSPCVLREEDYKYGRKDFAVAEDGKLLPCIRETNLKQAIRLIPVETIASYLSSPKVVGEDELTNAPYIVAFAGEHIIAGTGDHVYVRSITDSKNPAHTIYRPGKTYIDPGSGEILGYEAQYIADSLLQQTGDPATLAVTKAAGEIRTGDRTMPNTEEDIALNYFPRPPEQSVKGSIISVLGGVSQIGRYSVVVINKGAADGLLVGHELDIYKSGKVVRDFYSPTKSDTVTLPDEVAGTLMVFRPFERVSYALVMKATQALHVLDKVQTP</sequence>
<dbReference type="EMBL" id="PTIY01000009">
    <property type="protein sequence ID" value="PPK69939.1"/>
    <property type="molecule type" value="Genomic_DNA"/>
</dbReference>
<keyword evidence="1" id="KW-0732">Signal</keyword>
<organism evidence="3 4">
    <name type="scientific">Methylobacter tundripaludum</name>
    <dbReference type="NCBI Taxonomy" id="173365"/>
    <lineage>
        <taxon>Bacteria</taxon>
        <taxon>Pseudomonadati</taxon>
        <taxon>Pseudomonadota</taxon>
        <taxon>Gammaproteobacteria</taxon>
        <taxon>Methylococcales</taxon>
        <taxon>Methylococcaceae</taxon>
        <taxon>Methylobacter</taxon>
    </lineage>
</organism>
<comment type="caution">
    <text evidence="3">The sequence shown here is derived from an EMBL/GenBank/DDBJ whole genome shotgun (WGS) entry which is preliminary data.</text>
</comment>
<dbReference type="Pfam" id="PF01476">
    <property type="entry name" value="LysM"/>
    <property type="match status" value="1"/>
</dbReference>
<feature type="chain" id="PRO_5015771957" evidence="1">
    <location>
        <begin position="22"/>
        <end position="395"/>
    </location>
</feature>